<dbReference type="Gene3D" id="1.10.3210.10">
    <property type="entry name" value="Hypothetical protein af1432"/>
    <property type="match status" value="1"/>
</dbReference>
<gene>
    <name evidence="2" type="ORF">K8I29_06530</name>
</gene>
<protein>
    <submittedName>
        <fullName evidence="2">HDOD domain-containing protein</fullName>
    </submittedName>
</protein>
<accession>A0A953J9K5</accession>
<dbReference type="Pfam" id="PF08668">
    <property type="entry name" value="HDOD"/>
    <property type="match status" value="1"/>
</dbReference>
<dbReference type="AlphaFoldDB" id="A0A953J9K5"/>
<name>A0A953J9K5_9BACT</name>
<proteinExistence type="predicted"/>
<evidence type="ECO:0000313" key="2">
    <source>
        <dbReference type="EMBL" id="MBZ0155857.1"/>
    </source>
</evidence>
<evidence type="ECO:0000313" key="3">
    <source>
        <dbReference type="Proteomes" id="UP000705867"/>
    </source>
</evidence>
<comment type="caution">
    <text evidence="2">The sequence shown here is derived from an EMBL/GenBank/DDBJ whole genome shotgun (WGS) entry which is preliminary data.</text>
</comment>
<sequence length="520" mass="58357">MQQGRQSAKEAVLNRLLKNNDFPAMTNTVSLINKFKETEDASVSEFANLVLKDHALTSKVLKLVNSVSFSQFGEVTTISRAIILLGFENIKNLALTLMLFDHLQRSSSNSDLVDTIVKSFYSGILAQKIAQETGFADREESFLCSLFHTFGKIMISFSWPEKVHEIKVFGQEKAVSEELAALSVLGAPYEDFGMTIAKGWNFPSRIVQSMHRMRGKEISGNPGELDRLNSIATFSNEVTGILASAAGQKERQERIEKLITSFKEHYGNLRGKLSGIISSSLQDLVEYSSIFNFDLRSVPFSKQLLGGVEEGTASGAVGRDTRSFDELAESLGTIDALLESERKETPESIFTEGIQDINKSILSNFSLNDIIRVALETMYRGMQVSGMSNVLFFIKDTKLPAMSVRFGFGSGIEEIKKWFMINYVESKDLFSISILKQKDLVIKTIDDPEIRGLLPEWYQIRVSPRIFVILLPITINNKPIGMFYLEGDREGFVKITGSHFNYLKIIRDQTVMAIRQKQGY</sequence>
<dbReference type="InterPro" id="IPR029016">
    <property type="entry name" value="GAF-like_dom_sf"/>
</dbReference>
<evidence type="ECO:0000259" key="1">
    <source>
        <dbReference type="PROSITE" id="PS51833"/>
    </source>
</evidence>
<dbReference type="PANTHER" id="PTHR33525:SF3">
    <property type="entry name" value="RIBONUCLEASE Y"/>
    <property type="match status" value="1"/>
</dbReference>
<dbReference type="Gene3D" id="3.30.450.40">
    <property type="match status" value="1"/>
</dbReference>
<organism evidence="2 3">
    <name type="scientific">Candidatus Nitrobium versatile</name>
    <dbReference type="NCBI Taxonomy" id="2884831"/>
    <lineage>
        <taxon>Bacteria</taxon>
        <taxon>Pseudomonadati</taxon>
        <taxon>Nitrospirota</taxon>
        <taxon>Nitrospiria</taxon>
        <taxon>Nitrospirales</taxon>
        <taxon>Nitrospiraceae</taxon>
        <taxon>Candidatus Nitrobium</taxon>
    </lineage>
</organism>
<reference evidence="2" key="1">
    <citation type="journal article" date="2021" name="bioRxiv">
        <title>Unraveling nitrogen, sulfur and carbon metabolic pathways and microbial community transcriptional responses to substrate deprivation and toxicity stresses in a bioreactor mimicking anoxic brackish coastal sediment conditions.</title>
        <authorList>
            <person name="Martins P.D."/>
            <person name="Echeveste M.J."/>
            <person name="Arshad A."/>
            <person name="Kurth J."/>
            <person name="Ouboter H."/>
            <person name="Jetten M.S.M."/>
            <person name="Welte C.U."/>
        </authorList>
    </citation>
    <scope>NUCLEOTIDE SEQUENCE</scope>
    <source>
        <strain evidence="2">MAG_39</strain>
    </source>
</reference>
<dbReference type="PROSITE" id="PS51833">
    <property type="entry name" value="HDOD"/>
    <property type="match status" value="1"/>
</dbReference>
<dbReference type="InterPro" id="IPR013976">
    <property type="entry name" value="HDOD"/>
</dbReference>
<dbReference type="Proteomes" id="UP000705867">
    <property type="component" value="Unassembled WGS sequence"/>
</dbReference>
<dbReference type="InterPro" id="IPR052340">
    <property type="entry name" value="RNase_Y/CdgJ"/>
</dbReference>
<dbReference type="PANTHER" id="PTHR33525">
    <property type="match status" value="1"/>
</dbReference>
<dbReference type="SUPFAM" id="SSF109604">
    <property type="entry name" value="HD-domain/PDEase-like"/>
    <property type="match status" value="1"/>
</dbReference>
<dbReference type="EMBL" id="JAIOIV010000050">
    <property type="protein sequence ID" value="MBZ0155857.1"/>
    <property type="molecule type" value="Genomic_DNA"/>
</dbReference>
<reference evidence="2" key="2">
    <citation type="submission" date="2021-08" db="EMBL/GenBank/DDBJ databases">
        <authorList>
            <person name="Dalcin Martins P."/>
        </authorList>
    </citation>
    <scope>NUCLEOTIDE SEQUENCE</scope>
    <source>
        <strain evidence="2">MAG_39</strain>
    </source>
</reference>
<feature type="domain" description="HDOD" evidence="1">
    <location>
        <begin position="22"/>
        <end position="216"/>
    </location>
</feature>